<dbReference type="EMBL" id="BTRK01000001">
    <property type="protein sequence ID" value="GMR33525.1"/>
    <property type="molecule type" value="Genomic_DNA"/>
</dbReference>
<reference evidence="4" key="1">
    <citation type="submission" date="2022-10" db="EMBL/GenBank/DDBJ databases">
        <title>Genome assembly of Pristionchus species.</title>
        <authorList>
            <person name="Yoshida K."/>
            <person name="Sommer R.J."/>
        </authorList>
    </citation>
    <scope>NUCLEOTIDE SEQUENCE [LARGE SCALE GENOMIC DNA]</scope>
    <source>
        <strain evidence="4">RS5460</strain>
    </source>
</reference>
<gene>
    <name evidence="3" type="ORF">PMAYCL1PPCAC_03720</name>
</gene>
<dbReference type="Gene3D" id="1.10.287.1490">
    <property type="match status" value="1"/>
</dbReference>
<name>A0AAN4ZAM7_9BILA</name>
<comment type="caution">
    <text evidence="3">The sequence shown here is derived from an EMBL/GenBank/DDBJ whole genome shotgun (WGS) entry which is preliminary data.</text>
</comment>
<accession>A0AAN4ZAM7</accession>
<dbReference type="Proteomes" id="UP001328107">
    <property type="component" value="Unassembled WGS sequence"/>
</dbReference>
<feature type="region of interest" description="Disordered" evidence="2">
    <location>
        <begin position="1"/>
        <end position="28"/>
    </location>
</feature>
<feature type="coiled-coil region" evidence="1">
    <location>
        <begin position="161"/>
        <end position="306"/>
    </location>
</feature>
<evidence type="ECO:0000256" key="2">
    <source>
        <dbReference type="SAM" id="MobiDB-lite"/>
    </source>
</evidence>
<proteinExistence type="predicted"/>
<dbReference type="AlphaFoldDB" id="A0AAN4ZAM7"/>
<keyword evidence="4" id="KW-1185">Reference proteome</keyword>
<keyword evidence="1" id="KW-0175">Coiled coil</keyword>
<sequence length="659" mass="76475">MVILQVRQPRGKKRKQRGKRSKGIPKKKKKVSFAALWGDGVAYDPDYQQGPVRNLLPAFRHDFARGEGEERGEAADAAAAAEQQPATEKASQAGGKTACCPFADSHADAMAEMKRRDEEFLKQLHDFELTKSEWEIVHTRKRELLNQRLEEVEQRREIEGHSQLMEAKQKAEAALKQKTDELQESKEKIRHLECEIRDLQKKMKESEEHIARVVKQCDDMKREGMDELSKELLERDMEALKKDNNRLRELKWQAEQAVEEKTQKIHCLEERDSEMKKLETARGEEMRKAEEEMAALKQRCGKLDVERAVAEVCSEGWEGRFYEMVQVNVNLQVGNANIEAESVRMEKELRQLKKDVSDRDGLIKKMNEELAKCANRVKENMDGVISKFEERKAEWKSVEEDLRGQLSSRDEQMRVVNEELSKRTTTEAELEKQVAQLEQCKAELVARNLRLRAGVETGKEECMKVLEEMREFENSISERDSRIKAMAEECATLKDKCAALEKDLDGTTVQFEGKKSEWKTIEEGLQRTVKEREETIEKEREEARKTQDALNQRIMEVEGETAADKAALKNLIAELTHCKEQLEQVNHKLEECNSGRDEQVKAMTEECATLREKCTALEESLFGITNQFEKKKSSWRSIEEELRRTVREHEEMIEKEREE</sequence>
<protein>
    <submittedName>
        <fullName evidence="3">Uncharacterized protein</fullName>
    </submittedName>
</protein>
<feature type="compositionally biased region" description="Basic and acidic residues" evidence="2">
    <location>
        <begin position="63"/>
        <end position="74"/>
    </location>
</feature>
<evidence type="ECO:0000256" key="1">
    <source>
        <dbReference type="SAM" id="Coils"/>
    </source>
</evidence>
<organism evidence="3 4">
    <name type="scientific">Pristionchus mayeri</name>
    <dbReference type="NCBI Taxonomy" id="1317129"/>
    <lineage>
        <taxon>Eukaryota</taxon>
        <taxon>Metazoa</taxon>
        <taxon>Ecdysozoa</taxon>
        <taxon>Nematoda</taxon>
        <taxon>Chromadorea</taxon>
        <taxon>Rhabditida</taxon>
        <taxon>Rhabditina</taxon>
        <taxon>Diplogasteromorpha</taxon>
        <taxon>Diplogasteroidea</taxon>
        <taxon>Neodiplogasteridae</taxon>
        <taxon>Pristionchus</taxon>
    </lineage>
</organism>
<evidence type="ECO:0000313" key="4">
    <source>
        <dbReference type="Proteomes" id="UP001328107"/>
    </source>
</evidence>
<feature type="region of interest" description="Disordered" evidence="2">
    <location>
        <begin position="63"/>
        <end position="96"/>
    </location>
</feature>
<feature type="non-terminal residue" evidence="3">
    <location>
        <position position="659"/>
    </location>
</feature>
<evidence type="ECO:0000313" key="3">
    <source>
        <dbReference type="EMBL" id="GMR33525.1"/>
    </source>
</evidence>
<feature type="compositionally biased region" description="Basic residues" evidence="2">
    <location>
        <begin position="9"/>
        <end position="28"/>
    </location>
</feature>
<feature type="coiled-coil region" evidence="1">
    <location>
        <begin position="483"/>
        <end position="659"/>
    </location>
</feature>